<protein>
    <submittedName>
        <fullName evidence="2">Uncharacterized protein</fullName>
    </submittedName>
</protein>
<gene>
    <name evidence="2" type="ORF">BD310DRAFT_271355</name>
</gene>
<dbReference type="AlphaFoldDB" id="A0A4Q9Q1N6"/>
<sequence length="99" mass="11192">MSKVPRLRTMLTTQRPRADPPNVYTRARHGGPAEVRKKRDMDMRRNNTSRVSIHPQTLSVPLNELASAVCAAEARKCGGRSDGVRRAQRRSEVELRSQL</sequence>
<feature type="region of interest" description="Disordered" evidence="1">
    <location>
        <begin position="1"/>
        <end position="52"/>
    </location>
</feature>
<reference evidence="2 3" key="1">
    <citation type="submission" date="2019-01" db="EMBL/GenBank/DDBJ databases">
        <title>Draft genome sequences of three monokaryotic isolates of the white-rot basidiomycete fungus Dichomitus squalens.</title>
        <authorList>
            <consortium name="DOE Joint Genome Institute"/>
            <person name="Lopez S.C."/>
            <person name="Andreopoulos B."/>
            <person name="Pangilinan J."/>
            <person name="Lipzen A."/>
            <person name="Riley R."/>
            <person name="Ahrendt S."/>
            <person name="Ng V."/>
            <person name="Barry K."/>
            <person name="Daum C."/>
            <person name="Grigoriev I.V."/>
            <person name="Hilden K.S."/>
            <person name="Makela M.R."/>
            <person name="de Vries R.P."/>
        </authorList>
    </citation>
    <scope>NUCLEOTIDE SEQUENCE [LARGE SCALE GENOMIC DNA]</scope>
    <source>
        <strain evidence="2 3">CBS 464.89</strain>
    </source>
</reference>
<feature type="compositionally biased region" description="Basic and acidic residues" evidence="1">
    <location>
        <begin position="34"/>
        <end position="45"/>
    </location>
</feature>
<organism evidence="2 3">
    <name type="scientific">Dichomitus squalens</name>
    <dbReference type="NCBI Taxonomy" id="114155"/>
    <lineage>
        <taxon>Eukaryota</taxon>
        <taxon>Fungi</taxon>
        <taxon>Dikarya</taxon>
        <taxon>Basidiomycota</taxon>
        <taxon>Agaricomycotina</taxon>
        <taxon>Agaricomycetes</taxon>
        <taxon>Polyporales</taxon>
        <taxon>Polyporaceae</taxon>
        <taxon>Dichomitus</taxon>
    </lineage>
</organism>
<dbReference type="EMBL" id="ML145102">
    <property type="protein sequence ID" value="TBU60861.1"/>
    <property type="molecule type" value="Genomic_DNA"/>
</dbReference>
<evidence type="ECO:0000256" key="1">
    <source>
        <dbReference type="SAM" id="MobiDB-lite"/>
    </source>
</evidence>
<keyword evidence="3" id="KW-1185">Reference proteome</keyword>
<evidence type="ECO:0000313" key="2">
    <source>
        <dbReference type="EMBL" id="TBU60861.1"/>
    </source>
</evidence>
<proteinExistence type="predicted"/>
<accession>A0A4Q9Q1N6</accession>
<feature type="region of interest" description="Disordered" evidence="1">
    <location>
        <begin position="76"/>
        <end position="99"/>
    </location>
</feature>
<dbReference type="Proteomes" id="UP000292082">
    <property type="component" value="Unassembled WGS sequence"/>
</dbReference>
<name>A0A4Q9Q1N6_9APHY</name>
<evidence type="ECO:0000313" key="3">
    <source>
        <dbReference type="Proteomes" id="UP000292082"/>
    </source>
</evidence>
<feature type="compositionally biased region" description="Basic and acidic residues" evidence="1">
    <location>
        <begin position="82"/>
        <end position="99"/>
    </location>
</feature>